<accession>A0A934TTN4</accession>
<reference evidence="1" key="2">
    <citation type="submission" date="2021-01" db="EMBL/GenBank/DDBJ databases">
        <authorList>
            <person name="Kang M."/>
        </authorList>
    </citation>
    <scope>NUCLEOTIDE SEQUENCE</scope>
    <source>
        <strain evidence="1">KACC 17527</strain>
    </source>
</reference>
<evidence type="ECO:0000313" key="1">
    <source>
        <dbReference type="EMBL" id="MBK6006811.1"/>
    </source>
</evidence>
<name>A0A934TTN4_9BURK</name>
<evidence type="ECO:0000313" key="2">
    <source>
        <dbReference type="Proteomes" id="UP000630528"/>
    </source>
</evidence>
<dbReference type="Proteomes" id="UP000630528">
    <property type="component" value="Unassembled WGS sequence"/>
</dbReference>
<dbReference type="AlphaFoldDB" id="A0A934TTN4"/>
<protein>
    <submittedName>
        <fullName evidence="1">Uncharacterized protein</fullName>
    </submittedName>
</protein>
<dbReference type="EMBL" id="JAEPWM010000004">
    <property type="protein sequence ID" value="MBK6006811.1"/>
    <property type="molecule type" value="Genomic_DNA"/>
</dbReference>
<comment type="caution">
    <text evidence="1">The sequence shown here is derived from an EMBL/GenBank/DDBJ whole genome shotgun (WGS) entry which is preliminary data.</text>
</comment>
<reference evidence="1" key="1">
    <citation type="journal article" date="2012" name="J. Microbiol. Biotechnol.">
        <title>Ramlibacter ginsenosidimutans sp. nov., with ginsenoside-converting activity.</title>
        <authorList>
            <person name="Wang L."/>
            <person name="An D.S."/>
            <person name="Kim S.G."/>
            <person name="Jin F.X."/>
            <person name="Kim S.C."/>
            <person name="Lee S.T."/>
            <person name="Im W.T."/>
        </authorList>
    </citation>
    <scope>NUCLEOTIDE SEQUENCE</scope>
    <source>
        <strain evidence="1">KACC 17527</strain>
    </source>
</reference>
<proteinExistence type="predicted"/>
<sequence>MIKPSISQDFPDTQPITVPMEFEASLDAPTEPMGLMDMPAYGGLELAPIEVTLYEVTGLTRKDNRVCPQPSRWLEMYRILQDQPGRDGLPPDPVVGSAWASTPPLAKRMAFHEQLEWADRNHCLTPVHEYLKTLRDVDWYVA</sequence>
<organism evidence="1 2">
    <name type="scientific">Ramlibacter ginsenosidimutans</name>
    <dbReference type="NCBI Taxonomy" id="502333"/>
    <lineage>
        <taxon>Bacteria</taxon>
        <taxon>Pseudomonadati</taxon>
        <taxon>Pseudomonadota</taxon>
        <taxon>Betaproteobacteria</taxon>
        <taxon>Burkholderiales</taxon>
        <taxon>Comamonadaceae</taxon>
        <taxon>Ramlibacter</taxon>
    </lineage>
</organism>
<gene>
    <name evidence="1" type="ORF">JJB11_11980</name>
</gene>
<keyword evidence="2" id="KW-1185">Reference proteome</keyword>
<dbReference type="RefSeq" id="WP_201170985.1">
    <property type="nucleotide sequence ID" value="NZ_JAEPWM010000004.1"/>
</dbReference>